<keyword evidence="4 10" id="KW-1133">Transmembrane helix</keyword>
<evidence type="ECO:0000256" key="5">
    <source>
        <dbReference type="ARBA" id="ARBA00023065"/>
    </source>
</evidence>
<keyword evidence="3 10" id="KW-0812">Transmembrane</keyword>
<feature type="transmembrane region" description="Helical" evidence="10">
    <location>
        <begin position="980"/>
        <end position="1000"/>
    </location>
</feature>
<feature type="domain" description="Ion transport" evidence="11">
    <location>
        <begin position="851"/>
        <end position="1083"/>
    </location>
</feature>
<feature type="compositionally biased region" description="Basic and acidic residues" evidence="9">
    <location>
        <begin position="1265"/>
        <end position="1276"/>
    </location>
</feature>
<dbReference type="GO" id="GO:0005886">
    <property type="term" value="C:plasma membrane"/>
    <property type="evidence" value="ECO:0007669"/>
    <property type="project" value="TreeGrafter"/>
</dbReference>
<organism evidence="15 16">
    <name type="scientific">Parthenolecanium corni</name>
    <dbReference type="NCBI Taxonomy" id="536013"/>
    <lineage>
        <taxon>Eukaryota</taxon>
        <taxon>Metazoa</taxon>
        <taxon>Ecdysozoa</taxon>
        <taxon>Arthropoda</taxon>
        <taxon>Hexapoda</taxon>
        <taxon>Insecta</taxon>
        <taxon>Pterygota</taxon>
        <taxon>Neoptera</taxon>
        <taxon>Paraneoptera</taxon>
        <taxon>Hemiptera</taxon>
        <taxon>Sternorrhyncha</taxon>
        <taxon>Coccoidea</taxon>
        <taxon>Coccidae</taxon>
        <taxon>Parthenolecanium</taxon>
    </lineage>
</organism>
<keyword evidence="7" id="KW-0407">Ion channel</keyword>
<sequence>MNGRAATSAERDSSFSEIIRYIFLQNLKLDNICSCGLSLPLHTSSVVEQHKNADNSEQIDTWSVNRHTCASPTDAYGTIEFQGGPHPTKAQYVRLAYDTRPELILQLFTREWTLELPKLLITVQGGKANFELQPKLKKVLRKGLLKAAKTTGAWIFTGGTNTGVTRQVGDALLLERSQRSSRVVSIGIAPWGIVENNHELLGHNRDAPYHSISLPRSKLAVLNNRHAYFLLVDNGTSGRYGAEIILRRKLEKYISIQKLHPGTHCSTPVVCLVIEGGTNTIRAVLEYVTDTPPVPVVVCDGSGRAADLIAFTHKYATESGEQTVLENMKEYLLNTIQRTFEVSTEQAECLYQELLECTRRKNLITVFRISEQHSEGRSQELDQTILTALFKSQHLSPSEQLSLALTWNRVDIARSEIFVYGQEWPSGALEESMMQALEHDRIDFVKLLLENGVSMKKFLTIPRLEELYNTKQGPSNTLGYILRDVRPHIPRGYIYTLHDIGLVINKLMGGAYRAQYTRRKFRLIYTKVMKRSTTSFHRNSASFIRYYGNPSLTLSLLAETVPTSKELPLFDYPFNELLIWAVLTKRQEMALLMWQHGEEALAKALIACKLYKAMAHEAAEDDLETEIYEELRSYGKVFEDIAVDLLDYCYREDDDQTQQLLTCELQNWSGQTCLSLAVAANHRALLSHPCSQIILADLWMGGLRTRKNTNIKILLGLLCPPCIAKLEFKTKEELQLMPQTEEEHLFGLDDENESIEEHSHDGQHRNTEADVEALISSQEPQMRDTVVTENGKVVTGDSVLSSSSGTPTQFYQFPYDYNFADVKRHRPLRLKRKLYEFYTAPITKFWAHSMAYMVFLLVFSYVVLVRMNDTPSWQELYVISYICTMGCEKIREIISSEPVAISHKFAVWAWNMWNPCDAAAIIFFLIGLFLRIQPSSKLVGRVLYCVDIVYWYLRILNILGVNKYLGPLVTMMGKMVKNMIYFVVLLLVVLMSFGVCRQAILNPNVEPSWTIARNVVFQPYFMLYGEVFADEIDPECGDDPQMDKCLTGHWIPPFVMAVYLLVANILLINLLIAVFNNIFIEVNAISHQVWMFQRFTVVMEYEQKPTLPPPFIFFSHIFFVLKYLKRKIQGIQETYDNGLKLFLDKEDLEQLYDFEEECVEGYFREKEMRLQMSTEERIKQTAERAENIQQKVEDINQKENNQNSSIQGVEFRIRKLEELSEQTLSTLTVIHRFMAAHSTIGQTGADTHSVPEMRLDAATFRRMRHASEHSEPHSETSESIGGRPMGGSFGGISHQPMLKRRAPVRSMTEVRPCGAGDNFLVADIIRALRESSETSPVTVGDGSKRSSVVEEKEDLLVTVERKSDRQKTSFSLDGEENALADDLLTNVRPTSGSLGCLESCGMPSVADMESALNQHHGQVNTECSSNEDAPAGSRATINERTVTWAEPHIKVIPPNSTRSVLVAMHTEYTSITDELETMCGLLSPPRSPCLLSPPRRCESGPAAHTSLPRQRTRHASEMSNSEMAAFLEKETLRDAEESDYQLMQDLIQHRIHRDVSNDAAKFDNNAFFTTISEDEARQTARLHRSGAIELGDATPENADVTLVDSALVTCAAEPSTSSDLPLQSVAESSLNQRRLLDGGDKSQERAGSSSNAETPC</sequence>
<feature type="compositionally biased region" description="Polar residues" evidence="9">
    <location>
        <begin position="1614"/>
        <end position="1632"/>
    </location>
</feature>
<evidence type="ECO:0000256" key="6">
    <source>
        <dbReference type="ARBA" id="ARBA00023136"/>
    </source>
</evidence>
<comment type="caution">
    <text evidence="15">The sequence shown here is derived from an EMBL/GenBank/DDBJ whole genome shotgun (WGS) entry which is preliminary data.</text>
</comment>
<feature type="region of interest" description="Disordered" evidence="9">
    <location>
        <begin position="1495"/>
        <end position="1518"/>
    </location>
</feature>
<reference evidence="15 16" key="1">
    <citation type="submission" date="2024-03" db="EMBL/GenBank/DDBJ databases">
        <title>Adaptation during the transition from Ophiocordyceps entomopathogen to insect associate is accompanied by gene loss and intensified selection.</title>
        <authorList>
            <person name="Ward C.M."/>
            <person name="Onetto C.A."/>
            <person name="Borneman A.R."/>
        </authorList>
    </citation>
    <scope>NUCLEOTIDE SEQUENCE [LARGE SCALE GENOMIC DNA]</scope>
    <source>
        <strain evidence="15">AWRI1</strain>
        <tissue evidence="15">Single Adult Female</tissue>
    </source>
</reference>
<feature type="coiled-coil region" evidence="8">
    <location>
        <begin position="1171"/>
        <end position="1205"/>
    </location>
</feature>
<feature type="region of interest" description="Disordered" evidence="9">
    <location>
        <begin position="1614"/>
        <end position="1656"/>
    </location>
</feature>
<evidence type="ECO:0000256" key="4">
    <source>
        <dbReference type="ARBA" id="ARBA00022989"/>
    </source>
</evidence>
<dbReference type="Pfam" id="PF16519">
    <property type="entry name" value="TRPM_tetra"/>
    <property type="match status" value="1"/>
</dbReference>
<dbReference type="EMBL" id="JBBCAQ010000018">
    <property type="protein sequence ID" value="KAK7595328.1"/>
    <property type="molecule type" value="Genomic_DNA"/>
</dbReference>
<evidence type="ECO:0000256" key="8">
    <source>
        <dbReference type="SAM" id="Coils"/>
    </source>
</evidence>
<dbReference type="Gene3D" id="1.20.5.1010">
    <property type="entry name" value="TRPM, tetramerisation domain"/>
    <property type="match status" value="1"/>
</dbReference>
<dbReference type="GO" id="GO:0030001">
    <property type="term" value="P:metal ion transport"/>
    <property type="evidence" value="ECO:0007669"/>
    <property type="project" value="TreeGrafter"/>
</dbReference>
<dbReference type="InterPro" id="IPR041491">
    <property type="entry name" value="TRPM_SLOG"/>
</dbReference>
<evidence type="ECO:0000259" key="11">
    <source>
        <dbReference type="Pfam" id="PF00520"/>
    </source>
</evidence>
<evidence type="ECO:0000259" key="14">
    <source>
        <dbReference type="Pfam" id="PF25508"/>
    </source>
</evidence>
<evidence type="ECO:0000256" key="3">
    <source>
        <dbReference type="ARBA" id="ARBA00022692"/>
    </source>
</evidence>
<dbReference type="Pfam" id="PF18139">
    <property type="entry name" value="LSDAT_euk"/>
    <property type="match status" value="1"/>
</dbReference>
<evidence type="ECO:0000256" key="10">
    <source>
        <dbReference type="SAM" id="Phobius"/>
    </source>
</evidence>
<dbReference type="InterPro" id="IPR057366">
    <property type="entry name" value="TRPM-like"/>
</dbReference>
<dbReference type="GO" id="GO:0051262">
    <property type="term" value="P:protein tetramerization"/>
    <property type="evidence" value="ECO:0007669"/>
    <property type="project" value="InterPro"/>
</dbReference>
<evidence type="ECO:0000256" key="2">
    <source>
        <dbReference type="ARBA" id="ARBA00022448"/>
    </source>
</evidence>
<keyword evidence="8" id="KW-0175">Coiled coil</keyword>
<gene>
    <name evidence="15" type="ORF">V9T40_013153</name>
</gene>
<comment type="subcellular location">
    <subcellularLocation>
        <location evidence="1">Membrane</location>
        <topology evidence="1">Multi-pass membrane protein</topology>
    </subcellularLocation>
</comment>
<feature type="region of interest" description="Disordered" evidence="9">
    <location>
        <begin position="1264"/>
        <end position="1298"/>
    </location>
</feature>
<feature type="transmembrane region" description="Helical" evidence="10">
    <location>
        <begin position="1056"/>
        <end position="1085"/>
    </location>
</feature>
<dbReference type="GO" id="GO:0005261">
    <property type="term" value="F:monoatomic cation channel activity"/>
    <property type="evidence" value="ECO:0007669"/>
    <property type="project" value="TreeGrafter"/>
</dbReference>
<evidence type="ECO:0000259" key="13">
    <source>
        <dbReference type="Pfam" id="PF18139"/>
    </source>
</evidence>
<name>A0AAN9TKU6_9HEMI</name>
<feature type="transmembrane region" description="Helical" evidence="10">
    <location>
        <begin position="845"/>
        <end position="864"/>
    </location>
</feature>
<evidence type="ECO:0008006" key="17">
    <source>
        <dbReference type="Google" id="ProtNLM"/>
    </source>
</evidence>
<dbReference type="InterPro" id="IPR037162">
    <property type="entry name" value="TRPM_tetra_sf"/>
</dbReference>
<dbReference type="InterPro" id="IPR032415">
    <property type="entry name" value="TRPM_tetra"/>
</dbReference>
<dbReference type="Proteomes" id="UP001367676">
    <property type="component" value="Unassembled WGS sequence"/>
</dbReference>
<dbReference type="PANTHER" id="PTHR13800">
    <property type="entry name" value="TRANSIENT RECEPTOR POTENTIAL CATION CHANNEL, SUBFAMILY M, MEMBER 6"/>
    <property type="match status" value="1"/>
</dbReference>
<dbReference type="Pfam" id="PF25508">
    <property type="entry name" value="TRPM2"/>
    <property type="match status" value="1"/>
</dbReference>
<feature type="compositionally biased region" description="Polar residues" evidence="9">
    <location>
        <begin position="1645"/>
        <end position="1656"/>
    </location>
</feature>
<dbReference type="PANTHER" id="PTHR13800:SF1">
    <property type="entry name" value="TRANSIENT RECEPTOR POTENTIAL CATION CHANNEL TRPM"/>
    <property type="match status" value="1"/>
</dbReference>
<protein>
    <recommendedName>
        <fullName evidence="17">Transient receptor potential cation channel trpm</fullName>
    </recommendedName>
</protein>
<keyword evidence="2" id="KW-0813">Transport</keyword>
<evidence type="ECO:0000256" key="7">
    <source>
        <dbReference type="ARBA" id="ARBA00023303"/>
    </source>
</evidence>
<keyword evidence="5" id="KW-0406">Ion transport</keyword>
<proteinExistence type="predicted"/>
<evidence type="ECO:0000256" key="9">
    <source>
        <dbReference type="SAM" id="MobiDB-lite"/>
    </source>
</evidence>
<dbReference type="InterPro" id="IPR005821">
    <property type="entry name" value="Ion_trans_dom"/>
</dbReference>
<feature type="compositionally biased region" description="Basic and acidic residues" evidence="9">
    <location>
        <begin position="1634"/>
        <end position="1644"/>
    </location>
</feature>
<accession>A0AAN9TKU6</accession>
<dbReference type="Pfam" id="PF00520">
    <property type="entry name" value="Ion_trans"/>
    <property type="match status" value="1"/>
</dbReference>
<feature type="transmembrane region" description="Helical" evidence="10">
    <location>
        <begin position="912"/>
        <end position="932"/>
    </location>
</feature>
<feature type="domain" description="TRPM tetramerisation" evidence="12">
    <location>
        <begin position="1175"/>
        <end position="1230"/>
    </location>
</feature>
<evidence type="ECO:0000259" key="12">
    <source>
        <dbReference type="Pfam" id="PF16519"/>
    </source>
</evidence>
<evidence type="ECO:0000256" key="1">
    <source>
        <dbReference type="ARBA" id="ARBA00004141"/>
    </source>
</evidence>
<keyword evidence="16" id="KW-1185">Reference proteome</keyword>
<feature type="domain" description="TRPM SLOG" evidence="13">
    <location>
        <begin position="90"/>
        <end position="357"/>
    </location>
</feature>
<feature type="domain" description="TRPM-like" evidence="14">
    <location>
        <begin position="416"/>
        <end position="688"/>
    </location>
</feature>
<keyword evidence="6 10" id="KW-0472">Membrane</keyword>
<feature type="transmembrane region" description="Helical" evidence="10">
    <location>
        <begin position="938"/>
        <end position="959"/>
    </location>
</feature>
<dbReference type="InterPro" id="IPR050927">
    <property type="entry name" value="TRPM"/>
</dbReference>
<evidence type="ECO:0000313" key="16">
    <source>
        <dbReference type="Proteomes" id="UP001367676"/>
    </source>
</evidence>
<evidence type="ECO:0000313" key="15">
    <source>
        <dbReference type="EMBL" id="KAK7595328.1"/>
    </source>
</evidence>